<reference evidence="1" key="2">
    <citation type="journal article" date="2015" name="Data Brief">
        <title>Shoot transcriptome of the giant reed, Arundo donax.</title>
        <authorList>
            <person name="Barrero R.A."/>
            <person name="Guerrero F.D."/>
            <person name="Moolhuijzen P."/>
            <person name="Goolsby J.A."/>
            <person name="Tidwell J."/>
            <person name="Bellgard S.E."/>
            <person name="Bellgard M.I."/>
        </authorList>
    </citation>
    <scope>NUCLEOTIDE SEQUENCE</scope>
    <source>
        <tissue evidence="1">Shoot tissue taken approximately 20 cm above the soil surface</tissue>
    </source>
</reference>
<dbReference type="AlphaFoldDB" id="A0A0A9HEP0"/>
<accession>A0A0A9HEP0</accession>
<sequence length="59" mass="6702">MILLTKTIMGLFSEDPLDLVPPFELLVLKSLRKLEISLSVMQRVTRTNLQTVSSQSTRL</sequence>
<name>A0A0A9HEP0_ARUDO</name>
<organism evidence="1">
    <name type="scientific">Arundo donax</name>
    <name type="common">Giant reed</name>
    <name type="synonym">Donax arundinaceus</name>
    <dbReference type="NCBI Taxonomy" id="35708"/>
    <lineage>
        <taxon>Eukaryota</taxon>
        <taxon>Viridiplantae</taxon>
        <taxon>Streptophyta</taxon>
        <taxon>Embryophyta</taxon>
        <taxon>Tracheophyta</taxon>
        <taxon>Spermatophyta</taxon>
        <taxon>Magnoliopsida</taxon>
        <taxon>Liliopsida</taxon>
        <taxon>Poales</taxon>
        <taxon>Poaceae</taxon>
        <taxon>PACMAD clade</taxon>
        <taxon>Arundinoideae</taxon>
        <taxon>Arundineae</taxon>
        <taxon>Arundo</taxon>
    </lineage>
</organism>
<reference evidence="1" key="1">
    <citation type="submission" date="2014-09" db="EMBL/GenBank/DDBJ databases">
        <authorList>
            <person name="Magalhaes I.L.F."/>
            <person name="Oliveira U."/>
            <person name="Santos F.R."/>
            <person name="Vidigal T.H.D.A."/>
            <person name="Brescovit A.D."/>
            <person name="Santos A.J."/>
        </authorList>
    </citation>
    <scope>NUCLEOTIDE SEQUENCE</scope>
    <source>
        <tissue evidence="1">Shoot tissue taken approximately 20 cm above the soil surface</tissue>
    </source>
</reference>
<proteinExistence type="predicted"/>
<dbReference type="EMBL" id="GBRH01162679">
    <property type="protein sequence ID" value="JAE35217.1"/>
    <property type="molecule type" value="Transcribed_RNA"/>
</dbReference>
<evidence type="ECO:0000313" key="1">
    <source>
        <dbReference type="EMBL" id="JAE35217.1"/>
    </source>
</evidence>
<protein>
    <submittedName>
        <fullName evidence="1">Riboflavin biosynthesis protein ribAB</fullName>
    </submittedName>
</protein>